<dbReference type="AlphaFoldDB" id="A0A5E7Y936"/>
<gene>
    <name evidence="1" type="ORF">SPHINGO391_350338</name>
</gene>
<name>A0A5E7Y936_9SPHN</name>
<protein>
    <submittedName>
        <fullName evidence="1">Uncharacterized protein</fullName>
    </submittedName>
</protein>
<dbReference type="Proteomes" id="UP000326857">
    <property type="component" value="Unassembled WGS sequence"/>
</dbReference>
<sequence length="57" mass="6038">MRLGRRIYDNLRKAMAFIFAVHVLIAGLALLETCKPLVRKPIARSGGGGGGGDFPGV</sequence>
<accession>A0A5E7Y936</accession>
<reference evidence="1 2" key="1">
    <citation type="submission" date="2019-09" db="EMBL/GenBank/DDBJ databases">
        <authorList>
            <person name="Dittami M. S."/>
        </authorList>
    </citation>
    <scope>NUCLEOTIDE SEQUENCE [LARGE SCALE GENOMIC DNA]</scope>
    <source>
        <strain evidence="1">SPHINGO391</strain>
    </source>
</reference>
<evidence type="ECO:0000313" key="1">
    <source>
        <dbReference type="EMBL" id="VVT02107.1"/>
    </source>
</evidence>
<evidence type="ECO:0000313" key="2">
    <source>
        <dbReference type="Proteomes" id="UP000326857"/>
    </source>
</evidence>
<proteinExistence type="predicted"/>
<organism evidence="1 2">
    <name type="scientific">Sphingomonas aurantiaca</name>
    <dbReference type="NCBI Taxonomy" id="185949"/>
    <lineage>
        <taxon>Bacteria</taxon>
        <taxon>Pseudomonadati</taxon>
        <taxon>Pseudomonadota</taxon>
        <taxon>Alphaproteobacteria</taxon>
        <taxon>Sphingomonadales</taxon>
        <taxon>Sphingomonadaceae</taxon>
        <taxon>Sphingomonas</taxon>
    </lineage>
</organism>
<dbReference type="EMBL" id="CABVLI010000029">
    <property type="protein sequence ID" value="VVT02107.1"/>
    <property type="molecule type" value="Genomic_DNA"/>
</dbReference>